<feature type="compositionally biased region" description="Low complexity" evidence="1">
    <location>
        <begin position="246"/>
        <end position="272"/>
    </location>
</feature>
<name>A0A0A9CPR1_ARUDO</name>
<accession>A0A0A9CPR1</accession>
<evidence type="ECO:0000256" key="1">
    <source>
        <dbReference type="SAM" id="MobiDB-lite"/>
    </source>
</evidence>
<reference evidence="2" key="2">
    <citation type="journal article" date="2015" name="Data Brief">
        <title>Shoot transcriptome of the giant reed, Arundo donax.</title>
        <authorList>
            <person name="Barrero R.A."/>
            <person name="Guerrero F.D."/>
            <person name="Moolhuijzen P."/>
            <person name="Goolsby J.A."/>
            <person name="Tidwell J."/>
            <person name="Bellgard S.E."/>
            <person name="Bellgard M.I."/>
        </authorList>
    </citation>
    <scope>NUCLEOTIDE SEQUENCE</scope>
    <source>
        <tissue evidence="2">Shoot tissue taken approximately 20 cm above the soil surface</tissue>
    </source>
</reference>
<feature type="region of interest" description="Disordered" evidence="1">
    <location>
        <begin position="98"/>
        <end position="130"/>
    </location>
</feature>
<feature type="compositionally biased region" description="Basic and acidic residues" evidence="1">
    <location>
        <begin position="342"/>
        <end position="353"/>
    </location>
</feature>
<dbReference type="EMBL" id="GBRH01219581">
    <property type="protein sequence ID" value="JAD78314.1"/>
    <property type="molecule type" value="Transcribed_RNA"/>
</dbReference>
<reference evidence="2" key="1">
    <citation type="submission" date="2014-09" db="EMBL/GenBank/DDBJ databases">
        <authorList>
            <person name="Magalhaes I.L.F."/>
            <person name="Oliveira U."/>
            <person name="Santos F.R."/>
            <person name="Vidigal T.H.D.A."/>
            <person name="Brescovit A.D."/>
            <person name="Santos A.J."/>
        </authorList>
    </citation>
    <scope>NUCLEOTIDE SEQUENCE</scope>
    <source>
        <tissue evidence="2">Shoot tissue taken approximately 20 cm above the soil surface</tissue>
    </source>
</reference>
<proteinExistence type="predicted"/>
<sequence length="402" mass="42156">MESFLTRNEAVMRAASSAALFAATACTGSILLSSLPSMATPFSRHHLAMRFLRALFGTSSKLARTCPVFGHVDLPESNHRWMDSRSYVWPLATTTGSRIRSREMGQRKSGGGAGGSPSSSTSGSGLESEGRGVALNRTHLAYRSKPTSAIMAAVHLSEARSPISRSRLSISSLQLAGSLMPTSSRISSSPSRSGTISRSISCISNSTLALSACSAAAAGVNRRHWRDASARRSMTSSARPISATGRRSSSVARSWCSSRTSSSTSSDCSSSRIRLRAAQSAATALNRCSTRSTSRRYSDADRGRPPTAVHMTRSSNAAARSLDRLQMDASAARRNGGGVSAAEDRSRARRCSDRSSSPSDGDGGGGMNADEQPDGDGAAVTTVLGLLAIGAVTKSLQKWLLV</sequence>
<dbReference type="PROSITE" id="PS51257">
    <property type="entry name" value="PROKAR_LIPOPROTEIN"/>
    <property type="match status" value="1"/>
</dbReference>
<dbReference type="AlphaFoldDB" id="A0A0A9CPR1"/>
<feature type="region of interest" description="Disordered" evidence="1">
    <location>
        <begin position="224"/>
        <end position="376"/>
    </location>
</feature>
<organism evidence="2">
    <name type="scientific">Arundo donax</name>
    <name type="common">Giant reed</name>
    <name type="synonym">Donax arundinaceus</name>
    <dbReference type="NCBI Taxonomy" id="35708"/>
    <lineage>
        <taxon>Eukaryota</taxon>
        <taxon>Viridiplantae</taxon>
        <taxon>Streptophyta</taxon>
        <taxon>Embryophyta</taxon>
        <taxon>Tracheophyta</taxon>
        <taxon>Spermatophyta</taxon>
        <taxon>Magnoliopsida</taxon>
        <taxon>Liliopsida</taxon>
        <taxon>Poales</taxon>
        <taxon>Poaceae</taxon>
        <taxon>PACMAD clade</taxon>
        <taxon>Arundinoideae</taxon>
        <taxon>Arundineae</taxon>
        <taxon>Arundo</taxon>
    </lineage>
</organism>
<protein>
    <submittedName>
        <fullName evidence="2">Uncharacterized protein</fullName>
    </submittedName>
</protein>
<evidence type="ECO:0000313" key="2">
    <source>
        <dbReference type="EMBL" id="JAD78314.1"/>
    </source>
</evidence>
<feature type="compositionally biased region" description="Low complexity" evidence="1">
    <location>
        <begin position="116"/>
        <end position="127"/>
    </location>
</feature>